<dbReference type="Pfam" id="PF13759">
    <property type="entry name" value="2OG-FeII_Oxy_5"/>
    <property type="match status" value="1"/>
</dbReference>
<dbReference type="EMBL" id="CP036298">
    <property type="protein sequence ID" value="QDV24973.1"/>
    <property type="molecule type" value="Genomic_DNA"/>
</dbReference>
<dbReference type="InterPro" id="IPR012668">
    <property type="entry name" value="CHP02466"/>
</dbReference>
<accession>A0A518G8R7</accession>
<proteinExistence type="predicted"/>
<sequence>MSHSAFEVSGQQISLAFPTLLGRFQVPESDLSNPGLLKELLHRESSAPSRDYANVGGWHSSGNLLEWPLPEIVKLRGWISTALASMVRATGQLPEVQGRAEAPRGSFRLTAWGNVSRKGNYHRLHNHPNNAWSGVYYVTGDNSQETGLGGALELYDPRPFTEMVETPGNPYGQRLLVRPAAGLLVVFPSWLYHFVHPNPSDTLRVSIAFNAAWQSDVSQSHP</sequence>
<evidence type="ECO:0008006" key="3">
    <source>
        <dbReference type="Google" id="ProtNLM"/>
    </source>
</evidence>
<keyword evidence="2" id="KW-1185">Reference proteome</keyword>
<reference evidence="1 2" key="1">
    <citation type="submission" date="2019-02" db="EMBL/GenBank/DDBJ databases">
        <title>Deep-cultivation of Planctomycetes and their phenomic and genomic characterization uncovers novel biology.</title>
        <authorList>
            <person name="Wiegand S."/>
            <person name="Jogler M."/>
            <person name="Boedeker C."/>
            <person name="Pinto D."/>
            <person name="Vollmers J."/>
            <person name="Rivas-Marin E."/>
            <person name="Kohn T."/>
            <person name="Peeters S.H."/>
            <person name="Heuer A."/>
            <person name="Rast P."/>
            <person name="Oberbeckmann S."/>
            <person name="Bunk B."/>
            <person name="Jeske O."/>
            <person name="Meyerdierks A."/>
            <person name="Storesund J.E."/>
            <person name="Kallscheuer N."/>
            <person name="Luecker S."/>
            <person name="Lage O.M."/>
            <person name="Pohl T."/>
            <person name="Merkel B.J."/>
            <person name="Hornburger P."/>
            <person name="Mueller R.-W."/>
            <person name="Bruemmer F."/>
            <person name="Labrenz M."/>
            <person name="Spormann A.M."/>
            <person name="Op den Camp H."/>
            <person name="Overmann J."/>
            <person name="Amann R."/>
            <person name="Jetten M.S.M."/>
            <person name="Mascher T."/>
            <person name="Medema M.H."/>
            <person name="Devos D.P."/>
            <person name="Kaster A.-K."/>
            <person name="Ovreas L."/>
            <person name="Rohde M."/>
            <person name="Galperin M.Y."/>
            <person name="Jogler C."/>
        </authorList>
    </citation>
    <scope>NUCLEOTIDE SEQUENCE [LARGE SCALE GENOMIC DNA]</scope>
    <source>
        <strain evidence="1 2">Q31a</strain>
    </source>
</reference>
<dbReference type="Gene3D" id="2.60.120.620">
    <property type="entry name" value="q2cbj1_9rhob like domain"/>
    <property type="match status" value="1"/>
</dbReference>
<evidence type="ECO:0000313" key="1">
    <source>
        <dbReference type="EMBL" id="QDV24973.1"/>
    </source>
</evidence>
<dbReference type="AlphaFoldDB" id="A0A518G8R7"/>
<name>A0A518G8R7_9BACT</name>
<evidence type="ECO:0000313" key="2">
    <source>
        <dbReference type="Proteomes" id="UP000318017"/>
    </source>
</evidence>
<dbReference type="RefSeq" id="WP_145079418.1">
    <property type="nucleotide sequence ID" value="NZ_CP036298.1"/>
</dbReference>
<gene>
    <name evidence="1" type="ORF">Q31a_32950</name>
</gene>
<dbReference type="Proteomes" id="UP000318017">
    <property type="component" value="Chromosome"/>
</dbReference>
<dbReference type="KEGG" id="ahel:Q31a_32950"/>
<organism evidence="1 2">
    <name type="scientific">Aureliella helgolandensis</name>
    <dbReference type="NCBI Taxonomy" id="2527968"/>
    <lineage>
        <taxon>Bacteria</taxon>
        <taxon>Pseudomonadati</taxon>
        <taxon>Planctomycetota</taxon>
        <taxon>Planctomycetia</taxon>
        <taxon>Pirellulales</taxon>
        <taxon>Pirellulaceae</taxon>
        <taxon>Aureliella</taxon>
    </lineage>
</organism>
<dbReference type="NCBIfam" id="TIGR02466">
    <property type="entry name" value="TIGR02466 family protein"/>
    <property type="match status" value="1"/>
</dbReference>
<dbReference type="OrthoDB" id="267014at2"/>
<protein>
    <recommendedName>
        <fullName evidence="3">Prolyl 4-hydroxylase alpha subunit Fe(2+) 2OG dioxygenase domain-containing protein</fullName>
    </recommendedName>
</protein>